<dbReference type="Gene3D" id="3.20.20.80">
    <property type="entry name" value="Glycosidases"/>
    <property type="match status" value="1"/>
</dbReference>
<dbReference type="PANTHER" id="PTHR34135:SF2">
    <property type="entry name" value="LYSOZYME"/>
    <property type="match status" value="1"/>
</dbReference>
<gene>
    <name evidence="5" type="ORF">K1W69_00960</name>
</gene>
<dbReference type="InterPro" id="IPR017853">
    <property type="entry name" value="GH"/>
</dbReference>
<reference evidence="5" key="1">
    <citation type="submission" date="2021-08" db="EMBL/GenBank/DDBJ databases">
        <title>Hoeflea bacterium WL0058 sp. nov., isolated from the sediment.</title>
        <authorList>
            <person name="Wang L."/>
            <person name="Zhang D."/>
        </authorList>
    </citation>
    <scope>NUCLEOTIDE SEQUENCE</scope>
    <source>
        <strain evidence="5">WL0058</strain>
    </source>
</reference>
<dbReference type="EMBL" id="JAICBX010000001">
    <property type="protein sequence ID" value="MBW8635740.1"/>
    <property type="molecule type" value="Genomic_DNA"/>
</dbReference>
<proteinExistence type="inferred from homology"/>
<evidence type="ECO:0000256" key="2">
    <source>
        <dbReference type="ARBA" id="ARBA00022801"/>
    </source>
</evidence>
<dbReference type="Proteomes" id="UP001196509">
    <property type="component" value="Unassembled WGS sequence"/>
</dbReference>
<dbReference type="SUPFAM" id="SSF51445">
    <property type="entry name" value="(Trans)glycosidases"/>
    <property type="match status" value="1"/>
</dbReference>
<dbReference type="CDD" id="cd06413">
    <property type="entry name" value="GH25_muramidase_1"/>
    <property type="match status" value="1"/>
</dbReference>
<keyword evidence="4" id="KW-0732">Signal</keyword>
<dbReference type="PROSITE" id="PS51904">
    <property type="entry name" value="GLYCOSYL_HYDROL_F25_2"/>
    <property type="match status" value="1"/>
</dbReference>
<evidence type="ECO:0000313" key="5">
    <source>
        <dbReference type="EMBL" id="MBW8635740.1"/>
    </source>
</evidence>
<feature type="signal peptide" evidence="4">
    <location>
        <begin position="1"/>
        <end position="24"/>
    </location>
</feature>
<dbReference type="PANTHER" id="PTHR34135">
    <property type="entry name" value="LYSOZYME"/>
    <property type="match status" value="1"/>
</dbReference>
<dbReference type="AlphaFoldDB" id="A0AAE2ZJJ7"/>
<dbReference type="SMART" id="SM00641">
    <property type="entry name" value="Glyco_25"/>
    <property type="match status" value="1"/>
</dbReference>
<dbReference type="RefSeq" id="WP_220226461.1">
    <property type="nucleotide sequence ID" value="NZ_JAICBX010000001.1"/>
</dbReference>
<evidence type="ECO:0000256" key="1">
    <source>
        <dbReference type="ARBA" id="ARBA00010646"/>
    </source>
</evidence>
<evidence type="ECO:0000313" key="6">
    <source>
        <dbReference type="Proteomes" id="UP001196509"/>
    </source>
</evidence>
<protein>
    <submittedName>
        <fullName evidence="5">Glycoside hydrolase family 25 protein</fullName>
    </submittedName>
</protein>
<name>A0AAE2ZJJ7_9HYPH</name>
<keyword evidence="3" id="KW-0326">Glycosidase</keyword>
<sequence>MRRRALIFAPLLFMLAACTTYEYSFDDITAPSPMRYGDRDPQNFGKNHPARHEVHGIDVSKWQADIDWRKLRKSGIDFAYIKATEGGDLKDDRFDEYWRQSRQAGIPRGAYHFYYFCTTPEKQAAWFIRNTPKERGSLPPVLDIEWNHASPTCKKRPDPATVRRNMKIFMDRVEAHYGRKPMIYTTVDFHRDNLVGHFSDYTFWVRSVADHPDNIYVQRDWHFWQYTGTGIVPGIQGDTDINVFAGDRKDWLKWVSASAL</sequence>
<keyword evidence="2 5" id="KW-0378">Hydrolase</keyword>
<evidence type="ECO:0000256" key="4">
    <source>
        <dbReference type="SAM" id="SignalP"/>
    </source>
</evidence>
<dbReference type="InterPro" id="IPR018077">
    <property type="entry name" value="Glyco_hydro_fam25_subgr"/>
</dbReference>
<keyword evidence="6" id="KW-1185">Reference proteome</keyword>
<feature type="chain" id="PRO_5042258600" evidence="4">
    <location>
        <begin position="25"/>
        <end position="260"/>
    </location>
</feature>
<dbReference type="GO" id="GO:0009253">
    <property type="term" value="P:peptidoglycan catabolic process"/>
    <property type="evidence" value="ECO:0007669"/>
    <property type="project" value="InterPro"/>
</dbReference>
<dbReference type="Pfam" id="PF01183">
    <property type="entry name" value="Glyco_hydro_25"/>
    <property type="match status" value="1"/>
</dbReference>
<dbReference type="PROSITE" id="PS51257">
    <property type="entry name" value="PROKAR_LIPOPROTEIN"/>
    <property type="match status" value="1"/>
</dbReference>
<evidence type="ECO:0000256" key="3">
    <source>
        <dbReference type="ARBA" id="ARBA00023295"/>
    </source>
</evidence>
<comment type="similarity">
    <text evidence="1">Belongs to the glycosyl hydrolase 25 family.</text>
</comment>
<dbReference type="GO" id="GO:0016052">
    <property type="term" value="P:carbohydrate catabolic process"/>
    <property type="evidence" value="ECO:0007669"/>
    <property type="project" value="TreeGrafter"/>
</dbReference>
<accession>A0AAE2ZJJ7</accession>
<dbReference type="GO" id="GO:0016998">
    <property type="term" value="P:cell wall macromolecule catabolic process"/>
    <property type="evidence" value="ECO:0007669"/>
    <property type="project" value="InterPro"/>
</dbReference>
<organism evidence="5 6">
    <name type="scientific">Flavimaribacter sediminis</name>
    <dbReference type="NCBI Taxonomy" id="2865987"/>
    <lineage>
        <taxon>Bacteria</taxon>
        <taxon>Pseudomonadati</taxon>
        <taxon>Pseudomonadota</taxon>
        <taxon>Alphaproteobacteria</taxon>
        <taxon>Hyphomicrobiales</taxon>
        <taxon>Rhizobiaceae</taxon>
        <taxon>Flavimaribacter</taxon>
    </lineage>
</organism>
<dbReference type="InterPro" id="IPR002053">
    <property type="entry name" value="Glyco_hydro_25"/>
</dbReference>
<comment type="caution">
    <text evidence="5">The sequence shown here is derived from an EMBL/GenBank/DDBJ whole genome shotgun (WGS) entry which is preliminary data.</text>
</comment>
<dbReference type="GO" id="GO:0003796">
    <property type="term" value="F:lysozyme activity"/>
    <property type="evidence" value="ECO:0007669"/>
    <property type="project" value="InterPro"/>
</dbReference>